<dbReference type="SUPFAM" id="SSF51735">
    <property type="entry name" value="NAD(P)-binding Rossmann-fold domains"/>
    <property type="match status" value="1"/>
</dbReference>
<evidence type="ECO:0000256" key="4">
    <source>
        <dbReference type="ARBA" id="ARBA00023027"/>
    </source>
</evidence>
<dbReference type="InterPro" id="IPR036388">
    <property type="entry name" value="WH-like_DNA-bd_sf"/>
</dbReference>
<dbReference type="PANTHER" id="PTHR35786">
    <property type="entry name" value="REDOX-SENSING TRANSCRIPTIONAL REPRESSOR REX"/>
    <property type="match status" value="1"/>
</dbReference>
<dbReference type="InterPro" id="IPR009718">
    <property type="entry name" value="Rex_DNA-bd_C_dom"/>
</dbReference>
<organism evidence="9 10">
    <name type="scientific">Pseudolactococcus plantarum</name>
    <dbReference type="NCBI Taxonomy" id="1365"/>
    <lineage>
        <taxon>Bacteria</taxon>
        <taxon>Bacillati</taxon>
        <taxon>Bacillota</taxon>
        <taxon>Bacilli</taxon>
        <taxon>Lactobacillales</taxon>
        <taxon>Streptococcaceae</taxon>
        <taxon>Pseudolactococcus</taxon>
    </lineage>
</organism>
<dbReference type="InterPro" id="IPR022876">
    <property type="entry name" value="Tscrpt_rep_Rex"/>
</dbReference>
<dbReference type="GO" id="GO:0003700">
    <property type="term" value="F:DNA-binding transcription factor activity"/>
    <property type="evidence" value="ECO:0007669"/>
    <property type="project" value="UniProtKB-UniRule"/>
</dbReference>
<keyword evidence="5 7" id="KW-0238">DNA-binding</keyword>
<dbReference type="Gene3D" id="3.40.50.720">
    <property type="entry name" value="NAD(P)-binding Rossmann-like Domain"/>
    <property type="match status" value="1"/>
</dbReference>
<dbReference type="GO" id="GO:0051775">
    <property type="term" value="P:response to redox state"/>
    <property type="evidence" value="ECO:0007669"/>
    <property type="project" value="InterPro"/>
</dbReference>
<feature type="binding site" evidence="7">
    <location>
        <begin position="100"/>
        <end position="105"/>
    </location>
    <ligand>
        <name>NAD(+)</name>
        <dbReference type="ChEBI" id="CHEBI:57540"/>
    </ligand>
</feature>
<accession>A0A2A5RZM7</accession>
<comment type="caution">
    <text evidence="9">The sequence shown here is derived from an EMBL/GenBank/DDBJ whole genome shotgun (WGS) entry which is preliminary data.</text>
</comment>
<comment type="subcellular location">
    <subcellularLocation>
        <location evidence="7">Cytoplasm</location>
    </subcellularLocation>
</comment>
<dbReference type="InterPro" id="IPR003781">
    <property type="entry name" value="CoA-bd"/>
</dbReference>
<dbReference type="Pfam" id="PF02629">
    <property type="entry name" value="CoA_binding"/>
    <property type="match status" value="1"/>
</dbReference>
<dbReference type="InterPro" id="IPR036291">
    <property type="entry name" value="NAD(P)-bd_dom_sf"/>
</dbReference>
<gene>
    <name evidence="7" type="primary">rex</name>
    <name evidence="9" type="ORF">RU87_GL001532</name>
</gene>
<evidence type="ECO:0000313" key="9">
    <source>
        <dbReference type="EMBL" id="PCS06679.1"/>
    </source>
</evidence>
<keyword evidence="2 7" id="KW-0678">Repressor</keyword>
<reference evidence="9 10" key="1">
    <citation type="submission" date="2014-12" db="EMBL/GenBank/DDBJ databases">
        <title>Draft genome sequences of 10 type strains of Lactococcus.</title>
        <authorList>
            <person name="Sun Z."/>
            <person name="Zhong Z."/>
            <person name="Liu W."/>
            <person name="Zhang W."/>
            <person name="Zhang H."/>
        </authorList>
    </citation>
    <scope>NUCLEOTIDE SEQUENCE [LARGE SCALE GENOMIC DNA]</scope>
    <source>
        <strain evidence="9 10">DSM 20686</strain>
    </source>
</reference>
<dbReference type="EMBL" id="JXJX01000007">
    <property type="protein sequence ID" value="PCS06679.1"/>
    <property type="molecule type" value="Genomic_DNA"/>
</dbReference>
<dbReference type="Gene3D" id="1.10.10.10">
    <property type="entry name" value="Winged helix-like DNA-binding domain superfamily/Winged helix DNA-binding domain"/>
    <property type="match status" value="1"/>
</dbReference>
<dbReference type="InterPro" id="IPR036390">
    <property type="entry name" value="WH_DNA-bd_sf"/>
</dbReference>
<keyword evidence="1 7" id="KW-0963">Cytoplasm</keyword>
<evidence type="ECO:0000256" key="1">
    <source>
        <dbReference type="ARBA" id="ARBA00022490"/>
    </source>
</evidence>
<evidence type="ECO:0000256" key="3">
    <source>
        <dbReference type="ARBA" id="ARBA00023015"/>
    </source>
</evidence>
<comment type="function">
    <text evidence="7">Modulates transcription in response to changes in cellular NADH/NAD(+) redox state.</text>
</comment>
<evidence type="ECO:0000256" key="7">
    <source>
        <dbReference type="HAMAP-Rule" id="MF_01131"/>
    </source>
</evidence>
<dbReference type="HAMAP" id="MF_01131">
    <property type="entry name" value="Rex"/>
    <property type="match status" value="1"/>
</dbReference>
<comment type="similarity">
    <text evidence="7">Belongs to the transcriptional regulatory Rex family.</text>
</comment>
<comment type="subunit">
    <text evidence="7">Homodimer.</text>
</comment>
<dbReference type="STRING" id="1348632.GCA_001591745_00915"/>
<dbReference type="InterPro" id="IPR058203">
    <property type="entry name" value="Rex_bacilli-type"/>
</dbReference>
<evidence type="ECO:0000256" key="6">
    <source>
        <dbReference type="ARBA" id="ARBA00023163"/>
    </source>
</evidence>
<name>A0A2A5RZM7_9LACT</name>
<evidence type="ECO:0000313" key="10">
    <source>
        <dbReference type="Proteomes" id="UP000242246"/>
    </source>
</evidence>
<evidence type="ECO:0000256" key="5">
    <source>
        <dbReference type="ARBA" id="ARBA00023125"/>
    </source>
</evidence>
<evidence type="ECO:0000259" key="8">
    <source>
        <dbReference type="SMART" id="SM00881"/>
    </source>
</evidence>
<dbReference type="NCBIfam" id="NF003989">
    <property type="entry name" value="PRK05472.1-3"/>
    <property type="match status" value="1"/>
</dbReference>
<keyword evidence="3 7" id="KW-0805">Transcription regulation</keyword>
<dbReference type="GO" id="GO:0045892">
    <property type="term" value="P:negative regulation of DNA-templated transcription"/>
    <property type="evidence" value="ECO:0007669"/>
    <property type="project" value="InterPro"/>
</dbReference>
<keyword evidence="6 7" id="KW-0804">Transcription</keyword>
<keyword evidence="4 7" id="KW-0520">NAD</keyword>
<keyword evidence="10" id="KW-1185">Reference proteome</keyword>
<dbReference type="PANTHER" id="PTHR35786:SF1">
    <property type="entry name" value="REDOX-SENSING TRANSCRIPTIONAL REPRESSOR REX 1"/>
    <property type="match status" value="1"/>
</dbReference>
<dbReference type="NCBIfam" id="NF003991">
    <property type="entry name" value="PRK05472.1-5"/>
    <property type="match status" value="1"/>
</dbReference>
<dbReference type="Proteomes" id="UP000242246">
    <property type="component" value="Unassembled WGS sequence"/>
</dbReference>
<feature type="domain" description="CoA-binding" evidence="8">
    <location>
        <begin position="89"/>
        <end position="192"/>
    </location>
</feature>
<feature type="DNA-binding region" description="H-T-H motif" evidence="7">
    <location>
        <begin position="26"/>
        <end position="65"/>
    </location>
</feature>
<proteinExistence type="inferred from homology"/>
<evidence type="ECO:0000256" key="2">
    <source>
        <dbReference type="ARBA" id="ARBA00022491"/>
    </source>
</evidence>
<dbReference type="AlphaFoldDB" id="A0A2A5RZM7"/>
<sequence length="225" mass="25088">MGVPLIMVVTKFNEELPKATAKRLPQYYRIFKQLVADKVDRTNSQEIAKKLGVDSATVRRDFSLFGELGRRGYGYDTVALRNFFSNLLGDSAETNIALVGVGNLGRALIHYRFHDRNKMRITQAYDVAGNPLVGTKTEDGVPVYNISDIKKNLADTNIETAIISVQSDRAQEVADILIDAGIKGILNFTPRRLEVSDDITVQSVDLTSELQTLLFFMQDKKASNQ</sequence>
<dbReference type="GO" id="GO:0003677">
    <property type="term" value="F:DNA binding"/>
    <property type="evidence" value="ECO:0007669"/>
    <property type="project" value="UniProtKB-UniRule"/>
</dbReference>
<dbReference type="NCBIfam" id="NF003996">
    <property type="entry name" value="PRK05472.2-5"/>
    <property type="match status" value="1"/>
</dbReference>
<dbReference type="SMART" id="SM00881">
    <property type="entry name" value="CoA_binding"/>
    <property type="match status" value="1"/>
</dbReference>
<protein>
    <recommendedName>
        <fullName evidence="7">Redox-sensing transcriptional repressor Rex</fullName>
    </recommendedName>
</protein>
<dbReference type="GO" id="GO:0005737">
    <property type="term" value="C:cytoplasm"/>
    <property type="evidence" value="ECO:0007669"/>
    <property type="project" value="UniProtKB-SubCell"/>
</dbReference>
<dbReference type="NCBIfam" id="NF003995">
    <property type="entry name" value="PRK05472.2-4"/>
    <property type="match status" value="1"/>
</dbReference>
<dbReference type="Pfam" id="PF06971">
    <property type="entry name" value="Put_DNA-bind_N"/>
    <property type="match status" value="1"/>
</dbReference>
<dbReference type="NCBIfam" id="NF003994">
    <property type="entry name" value="PRK05472.2-3"/>
    <property type="match status" value="1"/>
</dbReference>
<dbReference type="SUPFAM" id="SSF46785">
    <property type="entry name" value="Winged helix' DNA-binding domain"/>
    <property type="match status" value="1"/>
</dbReference>